<dbReference type="OrthoDB" id="5946976at2759"/>
<gene>
    <name evidence="2" type="ORF">MGAL_10B005473</name>
</gene>
<reference evidence="2" key="1">
    <citation type="submission" date="2018-11" db="EMBL/GenBank/DDBJ databases">
        <authorList>
            <person name="Alioto T."/>
            <person name="Alioto T."/>
        </authorList>
    </citation>
    <scope>NUCLEOTIDE SEQUENCE</scope>
</reference>
<dbReference type="Gene3D" id="2.40.128.600">
    <property type="match status" value="1"/>
</dbReference>
<evidence type="ECO:0000313" key="2">
    <source>
        <dbReference type="EMBL" id="VDH96504.1"/>
    </source>
</evidence>
<dbReference type="Gene3D" id="3.40.710.10">
    <property type="entry name" value="DD-peptidase/beta-lactamase superfamily"/>
    <property type="match status" value="1"/>
</dbReference>
<sequence length="261" mass="29554">MSNAEDMTKWMKFHLNGGLDKNGNPLMSQSSFDALHAEHIGLSYTTVNKYFKNQIQPTEETGYGLGFKLGTYRGKNILLHGGSTFGYRSFMTLFPDQRIGVFTSMNGEDQDDNTYKFRVLLHNFLSDVALNVSPWLNASSIQQQLLKPRYKGYSTKTKAKRSLTDYVGQYNSPIYGNVIVEMKKNNKLGLIYGNGTWNLWPKSTKDEFKGTATGIIQYLMNIWEVVFIPEANDQSIVSVEINSFCNKCGDNKPPTFSKVNQ</sequence>
<name>A0A8B6BWX7_MYTGA</name>
<dbReference type="EMBL" id="UYJE01000801">
    <property type="protein sequence ID" value="VDH96504.1"/>
    <property type="molecule type" value="Genomic_DNA"/>
</dbReference>
<organism evidence="2 3">
    <name type="scientific">Mytilus galloprovincialis</name>
    <name type="common">Mediterranean mussel</name>
    <dbReference type="NCBI Taxonomy" id="29158"/>
    <lineage>
        <taxon>Eukaryota</taxon>
        <taxon>Metazoa</taxon>
        <taxon>Spiralia</taxon>
        <taxon>Lophotrochozoa</taxon>
        <taxon>Mollusca</taxon>
        <taxon>Bivalvia</taxon>
        <taxon>Autobranchia</taxon>
        <taxon>Pteriomorphia</taxon>
        <taxon>Mytilida</taxon>
        <taxon>Mytiloidea</taxon>
        <taxon>Mytilidae</taxon>
        <taxon>Mytilinae</taxon>
        <taxon>Mytilus</taxon>
    </lineage>
</organism>
<dbReference type="SUPFAM" id="SSF56601">
    <property type="entry name" value="beta-lactamase/transpeptidase-like"/>
    <property type="match status" value="1"/>
</dbReference>
<keyword evidence="3" id="KW-1185">Reference proteome</keyword>
<dbReference type="InterPro" id="IPR050491">
    <property type="entry name" value="AmpC-like"/>
</dbReference>
<feature type="domain" description="Beta-lactamase-related" evidence="1">
    <location>
        <begin position="1"/>
        <end position="114"/>
    </location>
</feature>
<dbReference type="InterPro" id="IPR001466">
    <property type="entry name" value="Beta-lactam-related"/>
</dbReference>
<evidence type="ECO:0000259" key="1">
    <source>
        <dbReference type="Pfam" id="PF00144"/>
    </source>
</evidence>
<dbReference type="InterPro" id="IPR012338">
    <property type="entry name" value="Beta-lactam/transpept-like"/>
</dbReference>
<dbReference type="PANTHER" id="PTHR46825">
    <property type="entry name" value="D-ALANYL-D-ALANINE-CARBOXYPEPTIDASE/ENDOPEPTIDASE AMPH"/>
    <property type="match status" value="1"/>
</dbReference>
<protein>
    <recommendedName>
        <fullName evidence="1">Beta-lactamase-related domain-containing protein</fullName>
    </recommendedName>
</protein>
<dbReference type="Pfam" id="PF00144">
    <property type="entry name" value="Beta-lactamase"/>
    <property type="match status" value="1"/>
</dbReference>
<dbReference type="PANTHER" id="PTHR46825:SF15">
    <property type="entry name" value="BETA-LACTAMASE-RELATED DOMAIN-CONTAINING PROTEIN"/>
    <property type="match status" value="1"/>
</dbReference>
<accession>A0A8B6BWX7</accession>
<comment type="caution">
    <text evidence="2">The sequence shown here is derived from an EMBL/GenBank/DDBJ whole genome shotgun (WGS) entry which is preliminary data.</text>
</comment>
<dbReference type="AlphaFoldDB" id="A0A8B6BWX7"/>
<evidence type="ECO:0000313" key="3">
    <source>
        <dbReference type="Proteomes" id="UP000596742"/>
    </source>
</evidence>
<dbReference type="Proteomes" id="UP000596742">
    <property type="component" value="Unassembled WGS sequence"/>
</dbReference>
<proteinExistence type="predicted"/>